<keyword evidence="2" id="KW-1185">Reference proteome</keyword>
<evidence type="ECO:0000313" key="2">
    <source>
        <dbReference type="Proteomes" id="UP000054516"/>
    </source>
</evidence>
<protein>
    <submittedName>
        <fullName evidence="1">Uncharacterized protein</fullName>
    </submittedName>
</protein>
<proteinExistence type="predicted"/>
<sequence>MRCWLCLLCEEYVEELQAEQPKSGVLFGSIVKNHEQSGWVPSHYGLVYHRYPFRGLKRSSASSLALSIQFQDDRCWLTPNIADDVDADFVTYFLSCRCPTSLPGSSLDAAIAIMKPPGFIRIQTGRHLPQAHWYGVVWCGVV</sequence>
<dbReference type="EMBL" id="DF977451">
    <property type="protein sequence ID" value="GAW25422.1"/>
    <property type="molecule type" value="Genomic_DNA"/>
</dbReference>
<gene>
    <name evidence="1" type="ORF">SAMD00023353_0601300</name>
</gene>
<accession>A0A1S8A607</accession>
<organism evidence="1">
    <name type="scientific">Rosellinia necatrix</name>
    <name type="common">White root-rot fungus</name>
    <dbReference type="NCBI Taxonomy" id="77044"/>
    <lineage>
        <taxon>Eukaryota</taxon>
        <taxon>Fungi</taxon>
        <taxon>Dikarya</taxon>
        <taxon>Ascomycota</taxon>
        <taxon>Pezizomycotina</taxon>
        <taxon>Sordariomycetes</taxon>
        <taxon>Xylariomycetidae</taxon>
        <taxon>Xylariales</taxon>
        <taxon>Xylariaceae</taxon>
        <taxon>Rosellinia</taxon>
    </lineage>
</organism>
<dbReference type="AlphaFoldDB" id="A0A1S8A607"/>
<dbReference type="Proteomes" id="UP000054516">
    <property type="component" value="Unassembled WGS sequence"/>
</dbReference>
<reference evidence="1" key="1">
    <citation type="submission" date="2016-03" db="EMBL/GenBank/DDBJ databases">
        <title>Draft genome sequence of Rosellinia necatrix.</title>
        <authorList>
            <person name="Kanematsu S."/>
        </authorList>
    </citation>
    <scope>NUCLEOTIDE SEQUENCE [LARGE SCALE GENOMIC DNA]</scope>
    <source>
        <strain evidence="1">W97</strain>
    </source>
</reference>
<name>A0A1S8A607_ROSNE</name>
<evidence type="ECO:0000313" key="1">
    <source>
        <dbReference type="EMBL" id="GAW25422.1"/>
    </source>
</evidence>